<comment type="caution">
    <text evidence="1">The sequence shown here is derived from an EMBL/GenBank/DDBJ whole genome shotgun (WGS) entry which is preliminary data.</text>
</comment>
<reference evidence="1 2" key="1">
    <citation type="submission" date="2013-08" db="EMBL/GenBank/DDBJ databases">
        <authorList>
            <person name="Huang J."/>
            <person name="Wang G."/>
        </authorList>
    </citation>
    <scope>NUCLEOTIDE SEQUENCE [LARGE SCALE GENOMIC DNA]</scope>
    <source>
        <strain evidence="1 2">BH030004</strain>
    </source>
</reference>
<evidence type="ECO:0000313" key="1">
    <source>
        <dbReference type="EMBL" id="KGX87122.1"/>
    </source>
</evidence>
<sequence length="181" mass="21449">MVPKKMFGDQLMPLNRLKVKDEELYKKYIKKYEDHPKRKKLPQRKIPKLDCLWNGVLHFLPLHPNHVYEALKTFEVNARTDLLFFEIPIDNLSNNQNVIYQTDKTSYRGPDKVIPDEHIHTIDTQQYHELTSIPQDTVDYYKEESGKGNKFGMFQFIPHLFSYGEVDISNAEVVNWSNKLH</sequence>
<evidence type="ECO:0008006" key="3">
    <source>
        <dbReference type="Google" id="ProtNLM"/>
    </source>
</evidence>
<dbReference type="AlphaFoldDB" id="A0A0A5HU06"/>
<name>A0A0A5HU06_9BACI</name>
<dbReference type="eggNOG" id="ENOG50332UX">
    <property type="taxonomic scope" value="Bacteria"/>
</dbReference>
<gene>
    <name evidence="1" type="ORF">N783_10470</name>
</gene>
<organism evidence="1 2">
    <name type="scientific">Pontibacillus marinus BH030004 = DSM 16465</name>
    <dbReference type="NCBI Taxonomy" id="1385511"/>
    <lineage>
        <taxon>Bacteria</taxon>
        <taxon>Bacillati</taxon>
        <taxon>Bacillota</taxon>
        <taxon>Bacilli</taxon>
        <taxon>Bacillales</taxon>
        <taxon>Bacillaceae</taxon>
        <taxon>Pontibacillus</taxon>
    </lineage>
</organism>
<proteinExistence type="predicted"/>
<keyword evidence="2" id="KW-1185">Reference proteome</keyword>
<accession>A0A0A5HU06</accession>
<evidence type="ECO:0000313" key="2">
    <source>
        <dbReference type="Proteomes" id="UP000030403"/>
    </source>
</evidence>
<dbReference type="Proteomes" id="UP000030403">
    <property type="component" value="Unassembled WGS sequence"/>
</dbReference>
<dbReference type="EMBL" id="AVPF01000026">
    <property type="protein sequence ID" value="KGX87122.1"/>
    <property type="molecule type" value="Genomic_DNA"/>
</dbReference>
<protein>
    <recommendedName>
        <fullName evidence="3">Group-specific protein</fullName>
    </recommendedName>
</protein>
<dbReference type="STRING" id="1385511.GCA_000425225_03290"/>